<dbReference type="InterPro" id="IPR000210">
    <property type="entry name" value="BTB/POZ_dom"/>
</dbReference>
<dbReference type="SUPFAM" id="SSF54695">
    <property type="entry name" value="POZ domain"/>
    <property type="match status" value="1"/>
</dbReference>
<dbReference type="PROSITE" id="PS50097">
    <property type="entry name" value="BTB"/>
    <property type="match status" value="1"/>
</dbReference>
<dbReference type="Pfam" id="PF00651">
    <property type="entry name" value="BTB"/>
    <property type="match status" value="1"/>
</dbReference>
<sequence>MQSREPNACFHFHSDAIDILKEPILHFALKSIIIFHRHIAMGYTHSEQHYYDDGDVIITCQDTAFRLHSAVLKLSSEFFKAKFTSTWGSTSTPHLAQEPLDDSSVSLAQDIRECKFQVELSDEDPSKFAILLDLIYPVKYFQVTWATVEDVLCLGDKYLIDKAFQTAKNFLEAKCTHQPLVSLALAERYRFAQVFKKSSTHIILNICAHMDNPTFHALSDRTQRKLFQARLRISIFVSHLVFNTSFCVPCLRYVEDSVNALRDPTIPVFATLQKLAALGNSTRISCTESSSACVARFLDSHFGSDNPTMTLLQGKTMFFVELD</sequence>
<feature type="domain" description="BTB" evidence="1">
    <location>
        <begin position="54"/>
        <end position="136"/>
    </location>
</feature>
<dbReference type="EMBL" id="RBNJ01002672">
    <property type="protein sequence ID" value="RUS31715.1"/>
    <property type="molecule type" value="Genomic_DNA"/>
</dbReference>
<evidence type="ECO:0000313" key="3">
    <source>
        <dbReference type="Proteomes" id="UP000274822"/>
    </source>
</evidence>
<keyword evidence="3" id="KW-1185">Reference proteome</keyword>
<dbReference type="Proteomes" id="UP000274822">
    <property type="component" value="Unassembled WGS sequence"/>
</dbReference>
<comment type="caution">
    <text evidence="2">The sequence shown here is derived from an EMBL/GenBank/DDBJ whole genome shotgun (WGS) entry which is preliminary data.</text>
</comment>
<protein>
    <recommendedName>
        <fullName evidence="1">BTB domain-containing protein</fullName>
    </recommendedName>
</protein>
<reference evidence="2 3" key="1">
    <citation type="journal article" date="2018" name="New Phytol.">
        <title>Phylogenomics of Endogonaceae and evolution of mycorrhizas within Mucoromycota.</title>
        <authorList>
            <person name="Chang Y."/>
            <person name="Desiro A."/>
            <person name="Na H."/>
            <person name="Sandor L."/>
            <person name="Lipzen A."/>
            <person name="Clum A."/>
            <person name="Barry K."/>
            <person name="Grigoriev I.V."/>
            <person name="Martin F.M."/>
            <person name="Stajich J.E."/>
            <person name="Smith M.E."/>
            <person name="Bonito G."/>
            <person name="Spatafora J.W."/>
        </authorList>
    </citation>
    <scope>NUCLEOTIDE SEQUENCE [LARGE SCALE GENOMIC DNA]</scope>
    <source>
        <strain evidence="2 3">AD002</strain>
    </source>
</reference>
<dbReference type="PANTHER" id="PTHR22744:SF17">
    <property type="entry name" value="BTB DOMAIN-CONTAINING PROTEIN"/>
    <property type="match status" value="1"/>
</dbReference>
<gene>
    <name evidence="2" type="ORF">BC938DRAFT_477233</name>
</gene>
<name>A0A433QPK7_9FUNG</name>
<dbReference type="Gene3D" id="3.30.710.10">
    <property type="entry name" value="Potassium Channel Kv1.1, Chain A"/>
    <property type="match status" value="1"/>
</dbReference>
<dbReference type="InterPro" id="IPR011333">
    <property type="entry name" value="SKP1/BTB/POZ_sf"/>
</dbReference>
<evidence type="ECO:0000313" key="2">
    <source>
        <dbReference type="EMBL" id="RUS31715.1"/>
    </source>
</evidence>
<evidence type="ECO:0000259" key="1">
    <source>
        <dbReference type="PROSITE" id="PS50097"/>
    </source>
</evidence>
<proteinExistence type="predicted"/>
<dbReference type="SMART" id="SM00225">
    <property type="entry name" value="BTB"/>
    <property type="match status" value="1"/>
</dbReference>
<accession>A0A433QPK7</accession>
<dbReference type="CDD" id="cd18186">
    <property type="entry name" value="BTB_POZ_ZBTB_KLHL-like"/>
    <property type="match status" value="1"/>
</dbReference>
<organism evidence="2 3">
    <name type="scientific">Jimgerdemannia flammicorona</name>
    <dbReference type="NCBI Taxonomy" id="994334"/>
    <lineage>
        <taxon>Eukaryota</taxon>
        <taxon>Fungi</taxon>
        <taxon>Fungi incertae sedis</taxon>
        <taxon>Mucoromycota</taxon>
        <taxon>Mucoromycotina</taxon>
        <taxon>Endogonomycetes</taxon>
        <taxon>Endogonales</taxon>
        <taxon>Endogonaceae</taxon>
        <taxon>Jimgerdemannia</taxon>
    </lineage>
</organism>
<dbReference type="PANTHER" id="PTHR22744">
    <property type="entry name" value="HELIX LOOP HELIX PROTEIN 21-RELATED"/>
    <property type="match status" value="1"/>
</dbReference>
<dbReference type="AlphaFoldDB" id="A0A433QPK7"/>